<dbReference type="SUPFAM" id="SSF54211">
    <property type="entry name" value="Ribosomal protein S5 domain 2-like"/>
    <property type="match status" value="1"/>
</dbReference>
<keyword evidence="3" id="KW-0699">rRNA-binding</keyword>
<dbReference type="InterPro" id="IPR020568">
    <property type="entry name" value="Ribosomal_Su5_D2-typ_SF"/>
</dbReference>
<comment type="similarity">
    <text evidence="2 10">Belongs to the universal ribosomal protein uS5 family.</text>
</comment>
<comment type="function">
    <text evidence="1">With S4 and S12 plays an important role in translational accuracy.</text>
</comment>
<dbReference type="InterPro" id="IPR005712">
    <property type="entry name" value="Ribosomal_uS5_bac-type"/>
</dbReference>
<evidence type="ECO:0000256" key="10">
    <source>
        <dbReference type="RuleBase" id="RU003823"/>
    </source>
</evidence>
<dbReference type="SUPFAM" id="SSF54768">
    <property type="entry name" value="dsRNA-binding domain-like"/>
    <property type="match status" value="1"/>
</dbReference>
<keyword evidence="5 9" id="KW-0689">Ribosomal protein</keyword>
<organism evidence="12">
    <name type="scientific">Picocystis salinarum</name>
    <dbReference type="NCBI Taxonomy" id="88271"/>
    <lineage>
        <taxon>Eukaryota</taxon>
        <taxon>Viridiplantae</taxon>
        <taxon>Chlorophyta</taxon>
        <taxon>Picocystophyceae</taxon>
        <taxon>Picocystales</taxon>
        <taxon>Picocystaceae</taxon>
        <taxon>Picocystis</taxon>
    </lineage>
</organism>
<keyword evidence="4" id="KW-0694">RNA-binding</keyword>
<evidence type="ECO:0000256" key="6">
    <source>
        <dbReference type="ARBA" id="ARBA00023274"/>
    </source>
</evidence>
<gene>
    <name evidence="12" type="ORF">PSAL00342_LOCUS6</name>
</gene>
<dbReference type="InterPro" id="IPR000851">
    <property type="entry name" value="Ribosomal_uS5"/>
</dbReference>
<dbReference type="GO" id="GO:0006412">
    <property type="term" value="P:translation"/>
    <property type="evidence" value="ECO:0007669"/>
    <property type="project" value="InterPro"/>
</dbReference>
<dbReference type="InterPro" id="IPR005324">
    <property type="entry name" value="Ribosomal_uS5_C"/>
</dbReference>
<dbReference type="GO" id="GO:0019843">
    <property type="term" value="F:rRNA binding"/>
    <property type="evidence" value="ECO:0007669"/>
    <property type="project" value="UniProtKB-KW"/>
</dbReference>
<evidence type="ECO:0000256" key="2">
    <source>
        <dbReference type="ARBA" id="ARBA00008945"/>
    </source>
</evidence>
<dbReference type="GO" id="GO:0005737">
    <property type="term" value="C:cytoplasm"/>
    <property type="evidence" value="ECO:0007669"/>
    <property type="project" value="UniProtKB-ARBA"/>
</dbReference>
<dbReference type="FunFam" id="3.30.230.10:FF:000002">
    <property type="entry name" value="30S ribosomal protein S5"/>
    <property type="match status" value="1"/>
</dbReference>
<evidence type="ECO:0000256" key="5">
    <source>
        <dbReference type="ARBA" id="ARBA00022980"/>
    </source>
</evidence>
<dbReference type="Pfam" id="PF03719">
    <property type="entry name" value="Ribosomal_S5_C"/>
    <property type="match status" value="1"/>
</dbReference>
<dbReference type="InterPro" id="IPR014721">
    <property type="entry name" value="Ribsml_uS5_D2-typ_fold_subgr"/>
</dbReference>
<evidence type="ECO:0000256" key="9">
    <source>
        <dbReference type="PROSITE-ProRule" id="PRU00268"/>
    </source>
</evidence>
<comment type="subunit">
    <text evidence="7">Part of the 30S ribosomal subunit. Contacts protein S4.</text>
</comment>
<dbReference type="EMBL" id="HBIS01000009">
    <property type="protein sequence ID" value="CAE0606190.1"/>
    <property type="molecule type" value="Transcribed_RNA"/>
</dbReference>
<evidence type="ECO:0000256" key="3">
    <source>
        <dbReference type="ARBA" id="ARBA00022730"/>
    </source>
</evidence>
<evidence type="ECO:0000256" key="1">
    <source>
        <dbReference type="ARBA" id="ARBA00002524"/>
    </source>
</evidence>
<dbReference type="NCBIfam" id="TIGR01021">
    <property type="entry name" value="rpsE_bact"/>
    <property type="match status" value="1"/>
</dbReference>
<evidence type="ECO:0000256" key="4">
    <source>
        <dbReference type="ARBA" id="ARBA00022884"/>
    </source>
</evidence>
<dbReference type="PANTHER" id="PTHR48277:SF1">
    <property type="entry name" value="MITOCHONDRIAL RIBOSOMAL PROTEIN S5"/>
    <property type="match status" value="1"/>
</dbReference>
<reference evidence="12" key="1">
    <citation type="submission" date="2021-01" db="EMBL/GenBank/DDBJ databases">
        <authorList>
            <person name="Corre E."/>
            <person name="Pelletier E."/>
            <person name="Niang G."/>
            <person name="Scheremetjew M."/>
            <person name="Finn R."/>
            <person name="Kale V."/>
            <person name="Holt S."/>
            <person name="Cochrane G."/>
            <person name="Meng A."/>
            <person name="Brown T."/>
            <person name="Cohen L."/>
        </authorList>
    </citation>
    <scope>NUCLEOTIDE SEQUENCE</scope>
    <source>
        <strain evidence="12">CCMP1897</strain>
    </source>
</reference>
<dbReference type="InterPro" id="IPR013810">
    <property type="entry name" value="Ribosomal_uS5_N"/>
</dbReference>
<keyword evidence="6 9" id="KW-0687">Ribonucleoprotein</keyword>
<dbReference type="Pfam" id="PF00333">
    <property type="entry name" value="Ribosomal_S5"/>
    <property type="match status" value="1"/>
</dbReference>
<dbReference type="HAMAP" id="MF_01307_B">
    <property type="entry name" value="Ribosomal_uS5_B"/>
    <property type="match status" value="1"/>
</dbReference>
<evidence type="ECO:0000259" key="11">
    <source>
        <dbReference type="PROSITE" id="PS50881"/>
    </source>
</evidence>
<dbReference type="PROSITE" id="PS50881">
    <property type="entry name" value="S5_DSRBD"/>
    <property type="match status" value="1"/>
</dbReference>
<sequence length="244" mass="25476">METATFSCTSGCARTSVVSRRPAAAPVPRQAKMAAAATPFARGSAKLCTAAPRQAGVQGARAASVRVQARGGRRGEPDDGLEERVVQISRVVKVVKGGNQLRFRAVVIVGDGNGRVGVGCSKAKEVAVAVQKASLDAKKNLVEVPITKALSIPHGIDIREGAARLMLRPAAEGTGVIAGGAVRIVLELAGVQNVFGKQLGSQNPLNNARATVKALSQMRTFRQVAQERGLTIEEMFAFQPKAST</sequence>
<proteinExistence type="inferred from homology"/>
<dbReference type="PANTHER" id="PTHR48277">
    <property type="entry name" value="MITOCHONDRIAL RIBOSOMAL PROTEIN S5"/>
    <property type="match status" value="1"/>
</dbReference>
<feature type="domain" description="S5 DRBM" evidence="11">
    <location>
        <begin position="81"/>
        <end position="144"/>
    </location>
</feature>
<dbReference type="GO" id="GO:0015935">
    <property type="term" value="C:small ribosomal subunit"/>
    <property type="evidence" value="ECO:0007669"/>
    <property type="project" value="InterPro"/>
</dbReference>
<accession>A0A7S3U8K1</accession>
<dbReference type="Gene3D" id="3.30.230.10">
    <property type="match status" value="1"/>
</dbReference>
<dbReference type="Gene3D" id="3.30.160.20">
    <property type="match status" value="1"/>
</dbReference>
<protein>
    <recommendedName>
        <fullName evidence="8">Small ribosomal subunit protein uS5c</fullName>
    </recommendedName>
</protein>
<dbReference type="GO" id="GO:0003735">
    <property type="term" value="F:structural constituent of ribosome"/>
    <property type="evidence" value="ECO:0007669"/>
    <property type="project" value="UniProtKB-UniRule"/>
</dbReference>
<dbReference type="AlphaFoldDB" id="A0A7S3U8K1"/>
<evidence type="ECO:0000256" key="7">
    <source>
        <dbReference type="ARBA" id="ARBA00025844"/>
    </source>
</evidence>
<evidence type="ECO:0000313" key="12">
    <source>
        <dbReference type="EMBL" id="CAE0606190.1"/>
    </source>
</evidence>
<name>A0A7S3U8K1_9CHLO</name>
<evidence type="ECO:0000256" key="8">
    <source>
        <dbReference type="ARBA" id="ARBA00035156"/>
    </source>
</evidence>